<evidence type="ECO:0000259" key="8">
    <source>
        <dbReference type="SMART" id="SM01030"/>
    </source>
</evidence>
<dbReference type="InterPro" id="IPR018327">
    <property type="entry name" value="BHD_2"/>
</dbReference>
<dbReference type="SUPFAM" id="SSF54001">
    <property type="entry name" value="Cysteine proteinases"/>
    <property type="match status" value="1"/>
</dbReference>
<keyword evidence="12" id="KW-1185">Reference proteome</keyword>
<organism evidence="11 12">
    <name type="scientific">Loxostege sticticalis</name>
    <name type="common">Beet webworm moth</name>
    <dbReference type="NCBI Taxonomy" id="481309"/>
    <lineage>
        <taxon>Eukaryota</taxon>
        <taxon>Metazoa</taxon>
        <taxon>Ecdysozoa</taxon>
        <taxon>Arthropoda</taxon>
        <taxon>Hexapoda</taxon>
        <taxon>Insecta</taxon>
        <taxon>Pterygota</taxon>
        <taxon>Neoptera</taxon>
        <taxon>Endopterygota</taxon>
        <taxon>Lepidoptera</taxon>
        <taxon>Glossata</taxon>
        <taxon>Ditrysia</taxon>
        <taxon>Pyraloidea</taxon>
        <taxon>Crambidae</taxon>
        <taxon>Pyraustinae</taxon>
        <taxon>Loxostege</taxon>
    </lineage>
</organism>
<dbReference type="PANTHER" id="PTHR12135:SF0">
    <property type="entry name" value="DNA REPAIR PROTEIN COMPLEMENTING XP-C CELLS"/>
    <property type="match status" value="1"/>
</dbReference>
<evidence type="ECO:0000313" key="11">
    <source>
        <dbReference type="EMBL" id="KAL0883922.1"/>
    </source>
</evidence>
<dbReference type="Gene3D" id="2.20.20.110">
    <property type="entry name" value="Rad4, beta-hairpin domain BHD1"/>
    <property type="match status" value="1"/>
</dbReference>
<keyword evidence="6" id="KW-0539">Nucleus</keyword>
<dbReference type="Pfam" id="PF10405">
    <property type="entry name" value="BHD_3"/>
    <property type="match status" value="1"/>
</dbReference>
<feature type="compositionally biased region" description="Basic and acidic residues" evidence="7">
    <location>
        <begin position="790"/>
        <end position="804"/>
    </location>
</feature>
<dbReference type="InterPro" id="IPR004583">
    <property type="entry name" value="DNA_repair_Rad4"/>
</dbReference>
<feature type="compositionally biased region" description="Polar residues" evidence="7">
    <location>
        <begin position="561"/>
        <end position="575"/>
    </location>
</feature>
<feature type="compositionally biased region" description="Low complexity" evidence="7">
    <location>
        <begin position="466"/>
        <end position="481"/>
    </location>
</feature>
<evidence type="ECO:0000259" key="10">
    <source>
        <dbReference type="SMART" id="SM01032"/>
    </source>
</evidence>
<comment type="subcellular location">
    <subcellularLocation>
        <location evidence="1">Nucleus</location>
    </subcellularLocation>
</comment>
<feature type="domain" description="Rad4 beta-hairpin" evidence="9">
    <location>
        <begin position="993"/>
        <end position="1049"/>
    </location>
</feature>
<protein>
    <recommendedName>
        <fullName evidence="13">DNA repair protein complementing XP-C cells homolog</fullName>
    </recommendedName>
</protein>
<sequence length="1195" mass="135584">MPTTRKKVIKTVYKDEGDSAEETGDFSDSGSEAIISEEEPSSDDEEEHEPVASSGDEFVKFGKIKNKTKSSKQRRAPKPKKFAKTFINKITKQSVSAENDDDVTPALFSVKDLTDADKLLPPILNLSESDSSDDESPKQSSKNTTATSIFSQNQEFDSDDEAKTEYKDVWSQNMQVDSEEIARKTFLELEKHKSKIEETKAHLHNYTIKQQTENEFNVQDLLAQGEDVIPEKKTPVKKKIKSKKIKDESDSDVDDWEEVQESKAIPQQGLQLVVELPDSVCRKTKKLDVEMIMKRKINRVKKEYQVYMHKVHVLCWIGHGNYVSQVLNDQEVLAATLSLVPSKECYPGERVDMKYLEQITTWYKDKLTLKQDKNENKYRPKAPPLKELLLGQIKSRVVTARKYLVFIFVAMLRALGLQCRVMFNFVALPIKPPSSELCSLSTKPKEDSGGSKQKSKTSAKEEGSKKASTSQKQSSTKSLSKSKNKDKISQVDGNDDSIINTFAKIMQVDGNDDTLPAQTRSTRARKAKTVTKNATEDDVSPPKRSRKSPSPKPSKTASKSNKAQVKSESQENVQVPTSSNNPTANNSRKTRNTMKSSNVEDVKKVELQKKNVKQPPKLEPPKIVVTKANQDSKEQSSKYFSTENNPDDENKKTRPSRKRSMTANPDDSHNTKDTDAQKPSKSRTKSAPGNADDKSKYFDSESGPPAINKKKSRLSLKNNKVSETKKEDQQRVSHRDLAKQGPKPKNDVKDDLINIIKERVKAAKEDSKKGKVKGKLKPESDGDSDFLPEETTRVKSESDDEFKPTTKISPRPKPSTSKKIDRRVISSSESDTPTNKIDVWCEVFVEELEQWISVNVVKGTVHCAESLYTGATHPVCYVVGWDNNNYLKDLTRRYVPHWNTVTRKQRAEPAWWDKAIRPWLGPSNGRDKEENEQLDRMQLEAPLPKSIAEYKNHPLYALKRHLLKFEAIYPPDAATLGFVRGEPVYARECVYTCRSRDTWLKEAKVVRLKEEPYKVVKARPKWDKLSNKLITDKPLEVFGPWQVQDYEPPTAENGIVPRNAYGNVELFKACMLPKGTVHIKLPGLNKVAKKLNIDCAPAMTGFDFNGGWSHPVYDGFVVCKEFEDIITEAWAEDQEEQERKEIEKTEARVYGNWRRLIKGLLIRERLKNKYGFQEPSTSKDSKKNAKGPRLVVKKK</sequence>
<feature type="domain" description="Rad4 beta-hairpin" evidence="8">
    <location>
        <begin position="939"/>
        <end position="991"/>
    </location>
</feature>
<evidence type="ECO:0000256" key="7">
    <source>
        <dbReference type="SAM" id="MobiDB-lite"/>
    </source>
</evidence>
<dbReference type="EMBL" id="JBEUOH010000008">
    <property type="protein sequence ID" value="KAL0883922.1"/>
    <property type="molecule type" value="Genomic_DNA"/>
</dbReference>
<dbReference type="Pfam" id="PF03835">
    <property type="entry name" value="Rad4"/>
    <property type="match status" value="1"/>
</dbReference>
<evidence type="ECO:0008006" key="13">
    <source>
        <dbReference type="Google" id="ProtNLM"/>
    </source>
</evidence>
<keyword evidence="4" id="KW-0238">DNA-binding</keyword>
<feature type="compositionally biased region" description="Acidic residues" evidence="7">
    <location>
        <begin position="35"/>
        <end position="48"/>
    </location>
</feature>
<feature type="region of interest" description="Disordered" evidence="7">
    <location>
        <begin position="121"/>
        <end position="163"/>
    </location>
</feature>
<dbReference type="Gene3D" id="3.30.70.2460">
    <property type="entry name" value="Rad4, beta-hairpin domain BHD3"/>
    <property type="match status" value="1"/>
</dbReference>
<dbReference type="SMART" id="SM01030">
    <property type="entry name" value="BHD_1"/>
    <property type="match status" value="1"/>
</dbReference>
<dbReference type="NCBIfam" id="TIGR00605">
    <property type="entry name" value="rad4"/>
    <property type="match status" value="1"/>
</dbReference>
<evidence type="ECO:0000259" key="9">
    <source>
        <dbReference type="SMART" id="SM01031"/>
    </source>
</evidence>
<keyword evidence="5" id="KW-0234">DNA repair</keyword>
<feature type="compositionally biased region" description="Polar residues" evidence="7">
    <location>
        <begin position="138"/>
        <end position="155"/>
    </location>
</feature>
<evidence type="ECO:0000256" key="3">
    <source>
        <dbReference type="ARBA" id="ARBA00022763"/>
    </source>
</evidence>
<feature type="region of interest" description="Disordered" evidence="7">
    <location>
        <begin position="437"/>
        <end position="494"/>
    </location>
</feature>
<dbReference type="InterPro" id="IPR038765">
    <property type="entry name" value="Papain-like_cys_pep_sf"/>
</dbReference>
<dbReference type="InterPro" id="IPR042488">
    <property type="entry name" value="Rad4_BHD3_sf"/>
</dbReference>
<proteinExistence type="inferred from homology"/>
<dbReference type="InterPro" id="IPR018328">
    <property type="entry name" value="Rad4_beta-hairpin_dom3"/>
</dbReference>
<dbReference type="InterPro" id="IPR018326">
    <property type="entry name" value="Rad4_beta-hairpin_dom1"/>
</dbReference>
<reference evidence="11 12" key="1">
    <citation type="submission" date="2024-06" db="EMBL/GenBank/DDBJ databases">
        <title>A chromosome-level genome assembly of beet webworm, Loxostege sticticalis.</title>
        <authorList>
            <person name="Zhang Y."/>
        </authorList>
    </citation>
    <scope>NUCLEOTIDE SEQUENCE [LARGE SCALE GENOMIC DNA]</scope>
    <source>
        <strain evidence="11">AQ026</strain>
        <tissue evidence="11">Whole body</tissue>
    </source>
</reference>
<evidence type="ECO:0000256" key="5">
    <source>
        <dbReference type="ARBA" id="ARBA00023204"/>
    </source>
</evidence>
<keyword evidence="3" id="KW-0227">DNA damage</keyword>
<gene>
    <name evidence="11" type="ORF">ABMA27_015988</name>
</gene>
<dbReference type="InterPro" id="IPR036985">
    <property type="entry name" value="Transglutaminase-like_sf"/>
</dbReference>
<evidence type="ECO:0000313" key="12">
    <source>
        <dbReference type="Proteomes" id="UP001549920"/>
    </source>
</evidence>
<comment type="caution">
    <text evidence="11">The sequence shown here is derived from an EMBL/GenBank/DDBJ whole genome shotgun (WGS) entry which is preliminary data.</text>
</comment>
<evidence type="ECO:0000256" key="1">
    <source>
        <dbReference type="ARBA" id="ARBA00004123"/>
    </source>
</evidence>
<feature type="domain" description="Rad4 beta-hairpin" evidence="10">
    <location>
        <begin position="1056"/>
        <end position="1130"/>
    </location>
</feature>
<evidence type="ECO:0000256" key="2">
    <source>
        <dbReference type="ARBA" id="ARBA00009525"/>
    </source>
</evidence>
<dbReference type="PANTHER" id="PTHR12135">
    <property type="entry name" value="DNA REPAIR PROTEIN XP-C / RAD4"/>
    <property type="match status" value="1"/>
</dbReference>
<dbReference type="Gene3D" id="3.90.260.10">
    <property type="entry name" value="Transglutaminase-like"/>
    <property type="match status" value="2"/>
</dbReference>
<feature type="compositionally biased region" description="Basic residues" evidence="7">
    <location>
        <begin position="62"/>
        <end position="83"/>
    </location>
</feature>
<evidence type="ECO:0000256" key="6">
    <source>
        <dbReference type="ARBA" id="ARBA00023242"/>
    </source>
</evidence>
<accession>A0ABR3I530</accession>
<feature type="region of interest" description="Disordered" evidence="7">
    <location>
        <begin position="1"/>
        <end position="84"/>
    </location>
</feature>
<dbReference type="SMART" id="SM01032">
    <property type="entry name" value="BHD_3"/>
    <property type="match status" value="1"/>
</dbReference>
<name>A0ABR3I530_LOXSC</name>
<feature type="region of interest" description="Disordered" evidence="7">
    <location>
        <begin position="1172"/>
        <end position="1195"/>
    </location>
</feature>
<dbReference type="Proteomes" id="UP001549920">
    <property type="component" value="Unassembled WGS sequence"/>
</dbReference>
<dbReference type="InterPro" id="IPR018325">
    <property type="entry name" value="Rad4/PNGase_transGLS-fold"/>
</dbReference>
<feature type="compositionally biased region" description="Basic and acidic residues" evidence="7">
    <location>
        <begin position="598"/>
        <end position="609"/>
    </location>
</feature>
<evidence type="ECO:0000256" key="4">
    <source>
        <dbReference type="ARBA" id="ARBA00023125"/>
    </source>
</evidence>
<dbReference type="Pfam" id="PF10403">
    <property type="entry name" value="BHD_1"/>
    <property type="match status" value="1"/>
</dbReference>
<feature type="compositionally biased region" description="Basic and acidic residues" evidence="7">
    <location>
        <begin position="666"/>
        <end position="678"/>
    </location>
</feature>
<dbReference type="SMART" id="SM01031">
    <property type="entry name" value="BHD_2"/>
    <property type="match status" value="1"/>
</dbReference>
<feature type="region of interest" description="Disordered" evidence="7">
    <location>
        <begin position="511"/>
        <end position="832"/>
    </location>
</feature>
<dbReference type="InterPro" id="IPR018026">
    <property type="entry name" value="DNA_repair_Rad4-like"/>
</dbReference>
<feature type="compositionally biased region" description="Low complexity" evidence="7">
    <location>
        <begin position="576"/>
        <end position="587"/>
    </location>
</feature>
<feature type="compositionally biased region" description="Basic and acidic residues" evidence="7">
    <location>
        <begin position="720"/>
        <end position="769"/>
    </location>
</feature>
<comment type="similarity">
    <text evidence="2">Belongs to the XPC family.</text>
</comment>